<feature type="chain" id="PRO_5003091562" description="Hemophore-related protein" evidence="2">
    <location>
        <begin position="32"/>
        <end position="133"/>
    </location>
</feature>
<evidence type="ECO:0000256" key="1">
    <source>
        <dbReference type="SAM" id="MobiDB-lite"/>
    </source>
</evidence>
<evidence type="ECO:0000256" key="2">
    <source>
        <dbReference type="SAM" id="SignalP"/>
    </source>
</evidence>
<dbReference type="AlphaFoldDB" id="D6ZD69"/>
<evidence type="ECO:0000313" key="4">
    <source>
        <dbReference type="Proteomes" id="UP000002247"/>
    </source>
</evidence>
<dbReference type="eggNOG" id="ENOG5031EJF">
    <property type="taxonomic scope" value="Bacteria"/>
</dbReference>
<keyword evidence="4" id="KW-1185">Reference proteome</keyword>
<dbReference type="OrthoDB" id="4466494at2"/>
<keyword evidence="2" id="KW-0732">Signal</keyword>
<evidence type="ECO:0000313" key="3">
    <source>
        <dbReference type="EMBL" id="ADG99256.1"/>
    </source>
</evidence>
<dbReference type="Proteomes" id="UP000002247">
    <property type="component" value="Chromosome"/>
</dbReference>
<protein>
    <recommendedName>
        <fullName evidence="5">Hemophore-related protein</fullName>
    </recommendedName>
</protein>
<organism evidence="3 4">
    <name type="scientific">Segniliparus rotundus (strain ATCC BAA-972 / CDC 1076 / CIP 108378 / DSM 44985 / JCM 13578)</name>
    <dbReference type="NCBI Taxonomy" id="640132"/>
    <lineage>
        <taxon>Bacteria</taxon>
        <taxon>Bacillati</taxon>
        <taxon>Actinomycetota</taxon>
        <taxon>Actinomycetes</taxon>
        <taxon>Mycobacteriales</taxon>
        <taxon>Segniliparaceae</taxon>
        <taxon>Segniliparus</taxon>
    </lineage>
</organism>
<dbReference type="STRING" id="640132.Srot_2825"/>
<proteinExistence type="predicted"/>
<reference evidence="3 4" key="1">
    <citation type="journal article" date="2010" name="Stand. Genomic Sci.">
        <title>Complete genome sequence of Segniliparus rotundus type strain (CDC 1076).</title>
        <authorList>
            <person name="Sikorski J."/>
            <person name="Lapidus A."/>
            <person name="Copeland A."/>
            <person name="Misra M."/>
            <person name="Glavina Del Rio T."/>
            <person name="Nolan M."/>
            <person name="Lucas S."/>
            <person name="Chen F."/>
            <person name="Tice H."/>
            <person name="Cheng J.F."/>
            <person name="Jando M."/>
            <person name="Schneider S."/>
            <person name="Bruce D."/>
            <person name="Goodwin L."/>
            <person name="Pitluck S."/>
            <person name="Liolios K."/>
            <person name="Mikhailova N."/>
            <person name="Pati A."/>
            <person name="Ivanova N."/>
            <person name="Mavromatis K."/>
            <person name="Chen A."/>
            <person name="Palaniappan K."/>
            <person name="Chertkov O."/>
            <person name="Land M."/>
            <person name="Hauser L."/>
            <person name="Chang Y.J."/>
            <person name="Jeffries C.D."/>
            <person name="Brettin T."/>
            <person name="Detter J.C."/>
            <person name="Han C."/>
            <person name="Rohde M."/>
            <person name="Goker M."/>
            <person name="Bristow J."/>
            <person name="Eisen J.A."/>
            <person name="Markowitz V."/>
            <person name="Hugenholtz P."/>
            <person name="Kyrpides N.C."/>
            <person name="Klenk H.P."/>
        </authorList>
    </citation>
    <scope>NUCLEOTIDE SEQUENCE [LARGE SCALE GENOMIC DNA]</scope>
    <source>
        <strain evidence="4">ATCC BAA-972 / CDC 1076 / CIP 108378 / DSM 44985 / JCM 13578</strain>
    </source>
</reference>
<accession>D6ZD69</accession>
<feature type="region of interest" description="Disordered" evidence="1">
    <location>
        <begin position="99"/>
        <end position="133"/>
    </location>
</feature>
<name>D6ZD69_SEGRD</name>
<dbReference type="EMBL" id="CP001958">
    <property type="protein sequence ID" value="ADG99256.1"/>
    <property type="molecule type" value="Genomic_DNA"/>
</dbReference>
<dbReference type="HOGENOM" id="CLU_1905294_0_0_11"/>
<feature type="signal peptide" evidence="2">
    <location>
        <begin position="1"/>
        <end position="31"/>
    </location>
</feature>
<gene>
    <name evidence="3" type="ordered locus">Srot_2825</name>
</gene>
<dbReference type="RefSeq" id="WP_013139705.1">
    <property type="nucleotide sequence ID" value="NC_014168.1"/>
</dbReference>
<dbReference type="KEGG" id="srt:Srot_2825"/>
<sequence length="133" mass="14843">MTVTPRTTTFAASAVALAAGASFLFCGSASADPQEQDSSPLVNTTCSVEQIDAATQKEAPEFWEHISADPEKLQKAHERMQEFLDKSPEERQAAIDEFTSHAKDRAGKEKWTKEHEKEVQDTMDRVFSTCEQY</sequence>
<evidence type="ECO:0008006" key="5">
    <source>
        <dbReference type="Google" id="ProtNLM"/>
    </source>
</evidence>
<feature type="compositionally biased region" description="Basic and acidic residues" evidence="1">
    <location>
        <begin position="99"/>
        <end position="124"/>
    </location>
</feature>